<feature type="transmembrane region" description="Helical" evidence="2">
    <location>
        <begin position="122"/>
        <end position="142"/>
    </location>
</feature>
<name>A0ABW3H7G6_9SPHN</name>
<dbReference type="InterPro" id="IPR011723">
    <property type="entry name" value="Znf/thioredoxin_put"/>
</dbReference>
<feature type="region of interest" description="Disordered" evidence="1">
    <location>
        <begin position="42"/>
        <end position="117"/>
    </location>
</feature>
<comment type="caution">
    <text evidence="4">The sequence shown here is derived from an EMBL/GenBank/DDBJ whole genome shotgun (WGS) entry which is preliminary data.</text>
</comment>
<evidence type="ECO:0000256" key="2">
    <source>
        <dbReference type="SAM" id="Phobius"/>
    </source>
</evidence>
<feature type="domain" description="Zinc finger/thioredoxin putative" evidence="3">
    <location>
        <begin position="1"/>
        <end position="35"/>
    </location>
</feature>
<dbReference type="Pfam" id="PF13717">
    <property type="entry name" value="Zn_ribbon_4"/>
    <property type="match status" value="1"/>
</dbReference>
<keyword evidence="2" id="KW-1133">Transmembrane helix</keyword>
<gene>
    <name evidence="4" type="ORF">ACFQ1E_02660</name>
</gene>
<reference evidence="5" key="1">
    <citation type="journal article" date="2019" name="Int. J. Syst. Evol. Microbiol.">
        <title>The Global Catalogue of Microorganisms (GCM) 10K type strain sequencing project: providing services to taxonomists for standard genome sequencing and annotation.</title>
        <authorList>
            <consortium name="The Broad Institute Genomics Platform"/>
            <consortium name="The Broad Institute Genome Sequencing Center for Infectious Disease"/>
            <person name="Wu L."/>
            <person name="Ma J."/>
        </authorList>
    </citation>
    <scope>NUCLEOTIDE SEQUENCE [LARGE SCALE GENOMIC DNA]</scope>
    <source>
        <strain evidence="5">CCUG 62982</strain>
    </source>
</reference>
<keyword evidence="2" id="KW-0472">Membrane</keyword>
<evidence type="ECO:0000256" key="1">
    <source>
        <dbReference type="SAM" id="MobiDB-lite"/>
    </source>
</evidence>
<evidence type="ECO:0000313" key="4">
    <source>
        <dbReference type="EMBL" id="MFD0945234.1"/>
    </source>
</evidence>
<accession>A0ABW3H7G6</accession>
<feature type="compositionally biased region" description="Basic and acidic residues" evidence="1">
    <location>
        <begin position="81"/>
        <end position="92"/>
    </location>
</feature>
<sequence>MILECSQCRTRYLVPDSAIGPEGRVVRCASCKHSWHQAPALADHSTAARQETPPAAPAPRRAAAAAPVRAPDPAPAPAAAPREERPAMRFEDPAATAPPPGDYDPFAPQPPFKPRRNPAKRWTAAAFVACFSMLLGTGAIIYSGAPGLASQLGLGFGGVETPLRFMDKAVERRNPAGGGELFAVSGKVVNPTGERQRVPDIRVELRDAKGALLYAWRITPEVRMLDPKGAIDFNGAKLDVPGNVRIVEFTFANEIGG</sequence>
<dbReference type="Proteomes" id="UP001596977">
    <property type="component" value="Unassembled WGS sequence"/>
</dbReference>
<dbReference type="EMBL" id="JBHTJG010000001">
    <property type="protein sequence ID" value="MFD0945234.1"/>
    <property type="molecule type" value="Genomic_DNA"/>
</dbReference>
<dbReference type="RefSeq" id="WP_264942515.1">
    <property type="nucleotide sequence ID" value="NZ_JAPDRA010000001.1"/>
</dbReference>
<evidence type="ECO:0000313" key="5">
    <source>
        <dbReference type="Proteomes" id="UP001596977"/>
    </source>
</evidence>
<keyword evidence="5" id="KW-1185">Reference proteome</keyword>
<feature type="compositionally biased region" description="Low complexity" evidence="1">
    <location>
        <begin position="47"/>
        <end position="69"/>
    </location>
</feature>
<protein>
    <submittedName>
        <fullName evidence="4">Zinc-ribbon domain-containing protein</fullName>
    </submittedName>
</protein>
<evidence type="ECO:0000259" key="3">
    <source>
        <dbReference type="Pfam" id="PF13717"/>
    </source>
</evidence>
<dbReference type="NCBIfam" id="TIGR02098">
    <property type="entry name" value="MJ0042_CXXC"/>
    <property type="match status" value="1"/>
</dbReference>
<keyword evidence="2" id="KW-0812">Transmembrane</keyword>
<feature type="compositionally biased region" description="Pro residues" evidence="1">
    <location>
        <begin position="96"/>
        <end position="112"/>
    </location>
</feature>
<proteinExistence type="predicted"/>
<organism evidence="4 5">
    <name type="scientific">Sphingomonas canadensis</name>
    <dbReference type="NCBI Taxonomy" id="1219257"/>
    <lineage>
        <taxon>Bacteria</taxon>
        <taxon>Pseudomonadati</taxon>
        <taxon>Pseudomonadota</taxon>
        <taxon>Alphaproteobacteria</taxon>
        <taxon>Sphingomonadales</taxon>
        <taxon>Sphingomonadaceae</taxon>
        <taxon>Sphingomonas</taxon>
    </lineage>
</organism>